<dbReference type="InterPro" id="IPR029058">
    <property type="entry name" value="AB_hydrolase_fold"/>
</dbReference>
<gene>
    <name evidence="1" type="ORF">ACFSKQ_13700</name>
</gene>
<protein>
    <submittedName>
        <fullName evidence="1">Alpha/beta hydrolase</fullName>
    </submittedName>
</protein>
<dbReference type="PIRSF" id="PIRSF033909">
    <property type="entry name" value="UCP033909"/>
    <property type="match status" value="1"/>
</dbReference>
<dbReference type="InterPro" id="IPR010297">
    <property type="entry name" value="DUF900_hydrolase"/>
</dbReference>
<sequence>MLQVMGGTVPGAQVLTVYAATTREREAPDSNVFTAGRSDTPNYSAFTISVPPNHQPGRIEWPTDRIDPATTFATLDQGILTRRGFFEQVAASPDGMRDVTVFIHGYNSNFPEALYRLAQMSADAHLDGTPVLFAWPSQAAVAGYVADKDSVTYSRDALADLLSELARDRRVGSINVLAHSMGGWLTVEALRQLRLSGQDDVIDRLAVVLAAPDIDVDVFRAQMEVLGPLSPPLTVLVATDDRALLVSNRLSGARQRVGALDVRDPRVQEAAREGNVAIVDISGLETVDGLNHSRYVNLAALYPELGGGQDEAPGLGLRRAGAFVFNAVGTTISSPFTLVGEALAGE</sequence>
<dbReference type="InterPro" id="IPR014586">
    <property type="entry name" value="UCP033909"/>
</dbReference>
<dbReference type="GO" id="GO:0016787">
    <property type="term" value="F:hydrolase activity"/>
    <property type="evidence" value="ECO:0007669"/>
    <property type="project" value="UniProtKB-KW"/>
</dbReference>
<comment type="caution">
    <text evidence="1">The sequence shown here is derived from an EMBL/GenBank/DDBJ whole genome shotgun (WGS) entry which is preliminary data.</text>
</comment>
<dbReference type="PANTHER" id="PTHR36513:SF1">
    <property type="entry name" value="TRANSMEMBRANE PROTEIN"/>
    <property type="match status" value="1"/>
</dbReference>
<dbReference type="SUPFAM" id="SSF53474">
    <property type="entry name" value="alpha/beta-Hydrolases"/>
    <property type="match status" value="1"/>
</dbReference>
<organism evidence="1 2">
    <name type="scientific">Aureimonas populi</name>
    <dbReference type="NCBI Taxonomy" id="1701758"/>
    <lineage>
        <taxon>Bacteria</taxon>
        <taxon>Pseudomonadati</taxon>
        <taxon>Pseudomonadota</taxon>
        <taxon>Alphaproteobacteria</taxon>
        <taxon>Hyphomicrobiales</taxon>
        <taxon>Aurantimonadaceae</taxon>
        <taxon>Aureimonas</taxon>
    </lineage>
</organism>
<accession>A0ABW5CMU4</accession>
<evidence type="ECO:0000313" key="1">
    <source>
        <dbReference type="EMBL" id="MFD2238504.1"/>
    </source>
</evidence>
<reference evidence="2" key="1">
    <citation type="journal article" date="2019" name="Int. J. Syst. Evol. Microbiol.">
        <title>The Global Catalogue of Microorganisms (GCM) 10K type strain sequencing project: providing services to taxonomists for standard genome sequencing and annotation.</title>
        <authorList>
            <consortium name="The Broad Institute Genomics Platform"/>
            <consortium name="The Broad Institute Genome Sequencing Center for Infectious Disease"/>
            <person name="Wu L."/>
            <person name="Ma J."/>
        </authorList>
    </citation>
    <scope>NUCLEOTIDE SEQUENCE [LARGE SCALE GENOMIC DNA]</scope>
    <source>
        <strain evidence="2">ZS-35-S2</strain>
    </source>
</reference>
<dbReference type="EMBL" id="JBHUIJ010000018">
    <property type="protein sequence ID" value="MFD2238504.1"/>
    <property type="molecule type" value="Genomic_DNA"/>
</dbReference>
<evidence type="ECO:0000313" key="2">
    <source>
        <dbReference type="Proteomes" id="UP001597371"/>
    </source>
</evidence>
<dbReference type="PANTHER" id="PTHR36513">
    <property type="entry name" value="ABC TRANSMEMBRANE TYPE-1 DOMAIN-CONTAINING PROTEIN"/>
    <property type="match status" value="1"/>
</dbReference>
<dbReference type="RefSeq" id="WP_245195584.1">
    <property type="nucleotide sequence ID" value="NZ_CP072611.1"/>
</dbReference>
<name>A0ABW5CMU4_9HYPH</name>
<dbReference type="Gene3D" id="3.40.50.1820">
    <property type="entry name" value="alpha/beta hydrolase"/>
    <property type="match status" value="1"/>
</dbReference>
<keyword evidence="2" id="KW-1185">Reference proteome</keyword>
<dbReference type="Pfam" id="PF05990">
    <property type="entry name" value="DUF900"/>
    <property type="match status" value="1"/>
</dbReference>
<proteinExistence type="predicted"/>
<keyword evidence="1" id="KW-0378">Hydrolase</keyword>
<dbReference type="Proteomes" id="UP001597371">
    <property type="component" value="Unassembled WGS sequence"/>
</dbReference>